<name>A0A9D9GTG3_9FIRM</name>
<dbReference type="EMBL" id="JADINA010000031">
    <property type="protein sequence ID" value="MBO8426620.1"/>
    <property type="molecule type" value="Genomic_DNA"/>
</dbReference>
<proteinExistence type="predicted"/>
<reference evidence="1" key="1">
    <citation type="submission" date="2020-10" db="EMBL/GenBank/DDBJ databases">
        <authorList>
            <person name="Gilroy R."/>
        </authorList>
    </citation>
    <scope>NUCLEOTIDE SEQUENCE</scope>
    <source>
        <strain evidence="1">17113</strain>
    </source>
</reference>
<dbReference type="AlphaFoldDB" id="A0A9D9GTG3"/>
<evidence type="ECO:0000313" key="2">
    <source>
        <dbReference type="Proteomes" id="UP000823634"/>
    </source>
</evidence>
<evidence type="ECO:0000313" key="1">
    <source>
        <dbReference type="EMBL" id="MBO8426620.1"/>
    </source>
</evidence>
<organism evidence="1 2">
    <name type="scientific">Candidatus Alloenteromonas pullistercoris</name>
    <dbReference type="NCBI Taxonomy" id="2840785"/>
    <lineage>
        <taxon>Bacteria</taxon>
        <taxon>Bacillati</taxon>
        <taxon>Bacillota</taxon>
        <taxon>Bacillota incertae sedis</taxon>
        <taxon>Candidatus Alloenteromonas</taxon>
    </lineage>
</organism>
<accession>A0A9D9GTG3</accession>
<protein>
    <submittedName>
        <fullName evidence="1">Uncharacterized protein</fullName>
    </submittedName>
</protein>
<reference evidence="1" key="2">
    <citation type="journal article" date="2021" name="PeerJ">
        <title>Extensive microbial diversity within the chicken gut microbiome revealed by metagenomics and culture.</title>
        <authorList>
            <person name="Gilroy R."/>
            <person name="Ravi A."/>
            <person name="Getino M."/>
            <person name="Pursley I."/>
            <person name="Horton D.L."/>
            <person name="Alikhan N.F."/>
            <person name="Baker D."/>
            <person name="Gharbi K."/>
            <person name="Hall N."/>
            <person name="Watson M."/>
            <person name="Adriaenssens E.M."/>
            <person name="Foster-Nyarko E."/>
            <person name="Jarju S."/>
            <person name="Secka A."/>
            <person name="Antonio M."/>
            <person name="Oren A."/>
            <person name="Chaudhuri R.R."/>
            <person name="La Ragione R."/>
            <person name="Hildebrand F."/>
            <person name="Pallen M.J."/>
        </authorList>
    </citation>
    <scope>NUCLEOTIDE SEQUENCE</scope>
    <source>
        <strain evidence="1">17113</strain>
    </source>
</reference>
<gene>
    <name evidence="1" type="ORF">IAC61_04800</name>
</gene>
<dbReference type="Proteomes" id="UP000823634">
    <property type="component" value="Unassembled WGS sequence"/>
</dbReference>
<dbReference type="Gene3D" id="2.60.40.3620">
    <property type="match status" value="1"/>
</dbReference>
<sequence length="100" mass="11151">MEGATRLTYILADVHLEVGDEFKFATNDKWGGDIPYSGLDSKSSAYDCFEAANASDPAADHGSANIKCKEAGDYNFYYRYWYAMESETYSAAFQVEKVAE</sequence>
<comment type="caution">
    <text evidence="1">The sequence shown here is derived from an EMBL/GenBank/DDBJ whole genome shotgun (WGS) entry which is preliminary data.</text>
</comment>